<evidence type="ECO:0000313" key="2">
    <source>
        <dbReference type="EMBL" id="MPM31141.1"/>
    </source>
</evidence>
<dbReference type="SUPFAM" id="SSF50156">
    <property type="entry name" value="PDZ domain-like"/>
    <property type="match status" value="1"/>
</dbReference>
<reference evidence="2" key="1">
    <citation type="submission" date="2019-08" db="EMBL/GenBank/DDBJ databases">
        <authorList>
            <person name="Kucharzyk K."/>
            <person name="Murdoch R.W."/>
            <person name="Higgins S."/>
            <person name="Loffler F."/>
        </authorList>
    </citation>
    <scope>NUCLEOTIDE SEQUENCE</scope>
</reference>
<dbReference type="AlphaFoldDB" id="A0A644YTD8"/>
<evidence type="ECO:0000259" key="1">
    <source>
        <dbReference type="PROSITE" id="PS50106"/>
    </source>
</evidence>
<dbReference type="EMBL" id="VSSQ01005989">
    <property type="protein sequence ID" value="MPM31141.1"/>
    <property type="molecule type" value="Genomic_DNA"/>
</dbReference>
<accession>A0A644YTD8</accession>
<organism evidence="2">
    <name type="scientific">bioreactor metagenome</name>
    <dbReference type="NCBI Taxonomy" id="1076179"/>
    <lineage>
        <taxon>unclassified sequences</taxon>
        <taxon>metagenomes</taxon>
        <taxon>ecological metagenomes</taxon>
    </lineage>
</organism>
<dbReference type="InterPro" id="IPR036034">
    <property type="entry name" value="PDZ_sf"/>
</dbReference>
<dbReference type="Gene3D" id="2.30.42.10">
    <property type="match status" value="1"/>
</dbReference>
<name>A0A644YTD8_9ZZZZ</name>
<dbReference type="PROSITE" id="PS50106">
    <property type="entry name" value="PDZ"/>
    <property type="match status" value="1"/>
</dbReference>
<dbReference type="InterPro" id="IPR001478">
    <property type="entry name" value="PDZ"/>
</dbReference>
<gene>
    <name evidence="2" type="ORF">SDC9_77694</name>
</gene>
<comment type="caution">
    <text evidence="2">The sequence shown here is derived from an EMBL/GenBank/DDBJ whole genome shotgun (WGS) entry which is preliminary data.</text>
</comment>
<sequence>MSKRILLVLSFVFSFMCSTVFAASNIVINDVQTKDVKDYIIEKMALSNQNLIIEHTSDNNIVLLGTRTENLGLFGQFTWSYENRLGFTFLQKGKDVILSYSETCTAHAPNGAVSIQPVGSANTEIPVLQNIKGYFNGMYLFGFDTSSKKKDGGYTITNIVPLSAFDKAGLKIGDIIMKVNDVKLKADRNSGAIDGLIFDKTRVTTQKFLIVRNEVEKTFTVTSEYEPPQFVKK</sequence>
<proteinExistence type="predicted"/>
<dbReference type="Pfam" id="PF13180">
    <property type="entry name" value="PDZ_2"/>
    <property type="match status" value="1"/>
</dbReference>
<protein>
    <recommendedName>
        <fullName evidence="1">PDZ domain-containing protein</fullName>
    </recommendedName>
</protein>
<feature type="domain" description="PDZ" evidence="1">
    <location>
        <begin position="124"/>
        <end position="185"/>
    </location>
</feature>